<organism evidence="3 4">
    <name type="scientific">Platanthera zijinensis</name>
    <dbReference type="NCBI Taxonomy" id="2320716"/>
    <lineage>
        <taxon>Eukaryota</taxon>
        <taxon>Viridiplantae</taxon>
        <taxon>Streptophyta</taxon>
        <taxon>Embryophyta</taxon>
        <taxon>Tracheophyta</taxon>
        <taxon>Spermatophyta</taxon>
        <taxon>Magnoliopsida</taxon>
        <taxon>Liliopsida</taxon>
        <taxon>Asparagales</taxon>
        <taxon>Orchidaceae</taxon>
        <taxon>Orchidoideae</taxon>
        <taxon>Orchideae</taxon>
        <taxon>Orchidinae</taxon>
        <taxon>Platanthera</taxon>
    </lineage>
</organism>
<evidence type="ECO:0000259" key="2">
    <source>
        <dbReference type="SMART" id="SM01037"/>
    </source>
</evidence>
<comment type="caution">
    <text evidence="3">The sequence shown here is derived from an EMBL/GenBank/DDBJ whole genome shotgun (WGS) entry which is preliminary data.</text>
</comment>
<evidence type="ECO:0000313" key="3">
    <source>
        <dbReference type="EMBL" id="KAK8946913.1"/>
    </source>
</evidence>
<reference evidence="3 4" key="1">
    <citation type="journal article" date="2022" name="Nat. Plants">
        <title>Genomes of leafy and leafless Platanthera orchids illuminate the evolution of mycoheterotrophy.</title>
        <authorList>
            <person name="Li M.H."/>
            <person name="Liu K.W."/>
            <person name="Li Z."/>
            <person name="Lu H.C."/>
            <person name="Ye Q.L."/>
            <person name="Zhang D."/>
            <person name="Wang J.Y."/>
            <person name="Li Y.F."/>
            <person name="Zhong Z.M."/>
            <person name="Liu X."/>
            <person name="Yu X."/>
            <person name="Liu D.K."/>
            <person name="Tu X.D."/>
            <person name="Liu B."/>
            <person name="Hao Y."/>
            <person name="Liao X.Y."/>
            <person name="Jiang Y.T."/>
            <person name="Sun W.H."/>
            <person name="Chen J."/>
            <person name="Chen Y.Q."/>
            <person name="Ai Y."/>
            <person name="Zhai J.W."/>
            <person name="Wu S.S."/>
            <person name="Zhou Z."/>
            <person name="Hsiao Y.Y."/>
            <person name="Wu W.L."/>
            <person name="Chen Y.Y."/>
            <person name="Lin Y.F."/>
            <person name="Hsu J.L."/>
            <person name="Li C.Y."/>
            <person name="Wang Z.W."/>
            <person name="Zhao X."/>
            <person name="Zhong W.Y."/>
            <person name="Ma X.K."/>
            <person name="Ma L."/>
            <person name="Huang J."/>
            <person name="Chen G.Z."/>
            <person name="Huang M.Z."/>
            <person name="Huang L."/>
            <person name="Peng D.H."/>
            <person name="Luo Y.B."/>
            <person name="Zou S.Q."/>
            <person name="Chen S.P."/>
            <person name="Lan S."/>
            <person name="Tsai W.C."/>
            <person name="Van de Peer Y."/>
            <person name="Liu Z.J."/>
        </authorList>
    </citation>
    <scope>NUCLEOTIDE SEQUENCE [LARGE SCALE GENOMIC DNA]</scope>
    <source>
        <strain evidence="3">Lor287</strain>
    </source>
</reference>
<dbReference type="SMART" id="SM01037">
    <property type="entry name" value="Bet_v_1"/>
    <property type="match status" value="1"/>
</dbReference>
<dbReference type="InterPro" id="IPR023393">
    <property type="entry name" value="START-like_dom_sf"/>
</dbReference>
<proteinExistence type="inferred from homology"/>
<dbReference type="GO" id="GO:0005737">
    <property type="term" value="C:cytoplasm"/>
    <property type="evidence" value="ECO:0007669"/>
    <property type="project" value="TreeGrafter"/>
</dbReference>
<dbReference type="GO" id="GO:0005634">
    <property type="term" value="C:nucleus"/>
    <property type="evidence" value="ECO:0007669"/>
    <property type="project" value="TreeGrafter"/>
</dbReference>
<dbReference type="GO" id="GO:0006952">
    <property type="term" value="P:defense response"/>
    <property type="evidence" value="ECO:0007669"/>
    <property type="project" value="InterPro"/>
</dbReference>
<dbReference type="Pfam" id="PF00407">
    <property type="entry name" value="Bet_v_1"/>
    <property type="match status" value="1"/>
</dbReference>
<dbReference type="PANTHER" id="PTHR31213">
    <property type="entry name" value="OS08G0374000 PROTEIN-RELATED"/>
    <property type="match status" value="1"/>
</dbReference>
<protein>
    <submittedName>
        <fullName evidence="3">Major pollen allergen Bet v 1-A</fullName>
    </submittedName>
</protein>
<dbReference type="InterPro" id="IPR000916">
    <property type="entry name" value="Bet_v_I/MLP"/>
</dbReference>
<dbReference type="Proteomes" id="UP001418222">
    <property type="component" value="Unassembled WGS sequence"/>
</dbReference>
<dbReference type="PRINTS" id="PR00634">
    <property type="entry name" value="BETALLERGEN"/>
</dbReference>
<dbReference type="GO" id="GO:0009738">
    <property type="term" value="P:abscisic acid-activated signaling pathway"/>
    <property type="evidence" value="ECO:0007669"/>
    <property type="project" value="InterPro"/>
</dbReference>
<sequence>MVAGSFTREHVSPVGIDRIWRAGILDGHNLVPKILPEYITQIELLEGDGGAGTVKKFHFTEAVKEFKFAVDKTEALDNENHIVKLSVIEGGFIGLRLKSYSFEIKFVVGSAGDTVEKITVDHDTLDDTPLSVEEEDQVLAGIWLMTKAIEEHLLANPTAYA</sequence>
<accession>A0AAP0BQE7</accession>
<gene>
    <name evidence="3" type="primary">BETVIA</name>
    <name evidence="3" type="ORF">KSP39_PZI006424</name>
</gene>
<dbReference type="EMBL" id="JBBWWQ010000005">
    <property type="protein sequence ID" value="KAK8946913.1"/>
    <property type="molecule type" value="Genomic_DNA"/>
</dbReference>
<dbReference type="CDD" id="cd07816">
    <property type="entry name" value="Bet_v1-like"/>
    <property type="match status" value="1"/>
</dbReference>
<dbReference type="GO" id="GO:0004864">
    <property type="term" value="F:protein phosphatase inhibitor activity"/>
    <property type="evidence" value="ECO:0007669"/>
    <property type="project" value="InterPro"/>
</dbReference>
<dbReference type="SUPFAM" id="SSF55961">
    <property type="entry name" value="Bet v1-like"/>
    <property type="match status" value="1"/>
</dbReference>
<feature type="domain" description="Bet v I/Major latex protein" evidence="2">
    <location>
        <begin position="5"/>
        <end position="156"/>
    </location>
</feature>
<dbReference type="Gene3D" id="3.30.530.20">
    <property type="match status" value="1"/>
</dbReference>
<name>A0AAP0BQE7_9ASPA</name>
<dbReference type="InterPro" id="IPR024949">
    <property type="entry name" value="Bet_v_I_allergen"/>
</dbReference>
<dbReference type="AlphaFoldDB" id="A0AAP0BQE7"/>
<dbReference type="FunFam" id="3.30.530.20:FF:000007">
    <property type="entry name" value="Major pollen allergen Bet v 1-A"/>
    <property type="match status" value="1"/>
</dbReference>
<comment type="similarity">
    <text evidence="1">Belongs to the BetVI family.</text>
</comment>
<dbReference type="GO" id="GO:0010427">
    <property type="term" value="F:abscisic acid binding"/>
    <property type="evidence" value="ECO:0007669"/>
    <property type="project" value="InterPro"/>
</dbReference>
<dbReference type="PANTHER" id="PTHR31213:SF201">
    <property type="entry name" value="OS03G0300400 PROTEIN"/>
    <property type="match status" value="1"/>
</dbReference>
<keyword evidence="4" id="KW-1185">Reference proteome</keyword>
<dbReference type="InterPro" id="IPR050279">
    <property type="entry name" value="Plant_def-hormone_signal"/>
</dbReference>
<evidence type="ECO:0000256" key="1">
    <source>
        <dbReference type="ARBA" id="ARBA00009744"/>
    </source>
</evidence>
<dbReference type="GO" id="GO:0038023">
    <property type="term" value="F:signaling receptor activity"/>
    <property type="evidence" value="ECO:0007669"/>
    <property type="project" value="InterPro"/>
</dbReference>
<evidence type="ECO:0000313" key="4">
    <source>
        <dbReference type="Proteomes" id="UP001418222"/>
    </source>
</evidence>